<dbReference type="AlphaFoldDB" id="A0A3N6NCE6"/>
<proteinExistence type="predicted"/>
<sequence length="94" mass="9905">LSGEHYNQNVTLGPFAISDGPIELVISDDDVPDCGETFTVIPPTACSEECQVSISVVSGPECDDNGTPGDPSDDTFSFSLFKVTIRVLVPGQIT</sequence>
<evidence type="ECO:0000313" key="1">
    <source>
        <dbReference type="EMBL" id="RQH13384.1"/>
    </source>
</evidence>
<comment type="caution">
    <text evidence="1">The sequence shown here is derived from an EMBL/GenBank/DDBJ whole genome shotgun (WGS) entry which is preliminary data.</text>
</comment>
<name>A0A3N6NCE6_9CYAN</name>
<evidence type="ECO:0000313" key="2">
    <source>
        <dbReference type="Proteomes" id="UP000269154"/>
    </source>
</evidence>
<dbReference type="RefSeq" id="WP_205127874.1">
    <property type="nucleotide sequence ID" value="NZ_CAWOLW010000587.1"/>
</dbReference>
<gene>
    <name evidence="1" type="ORF">D5R40_34580</name>
</gene>
<dbReference type="EMBL" id="RCBY01000627">
    <property type="protein sequence ID" value="RQH13384.1"/>
    <property type="molecule type" value="Genomic_DNA"/>
</dbReference>
<feature type="non-terminal residue" evidence="1">
    <location>
        <position position="1"/>
    </location>
</feature>
<dbReference type="Proteomes" id="UP000269154">
    <property type="component" value="Unassembled WGS sequence"/>
</dbReference>
<keyword evidence="2" id="KW-1185">Reference proteome</keyword>
<protein>
    <submittedName>
        <fullName evidence="1">Uncharacterized protein</fullName>
    </submittedName>
</protein>
<accession>A0A3N6NCE6</accession>
<organism evidence="1 2">
    <name type="scientific">Okeania hirsuta</name>
    <dbReference type="NCBI Taxonomy" id="1458930"/>
    <lineage>
        <taxon>Bacteria</taxon>
        <taxon>Bacillati</taxon>
        <taxon>Cyanobacteriota</taxon>
        <taxon>Cyanophyceae</taxon>
        <taxon>Oscillatoriophycideae</taxon>
        <taxon>Oscillatoriales</taxon>
        <taxon>Microcoleaceae</taxon>
        <taxon>Okeania</taxon>
    </lineage>
</organism>
<reference evidence="1 2" key="1">
    <citation type="journal article" date="2018" name="ACS Chem. Biol.">
        <title>Ketoreductase domain dysfunction expands chemodiversity: malyngamide biosynthesis in the cyanobacterium Okeania hirsuta.</title>
        <authorList>
            <person name="Moss N.A."/>
            <person name="Leao T."/>
            <person name="Rankin M."/>
            <person name="McCullough T.M."/>
            <person name="Qu P."/>
            <person name="Korobeynikov A."/>
            <person name="Smith J.L."/>
            <person name="Gerwick L."/>
            <person name="Gerwick W.H."/>
        </authorList>
    </citation>
    <scope>NUCLEOTIDE SEQUENCE [LARGE SCALE GENOMIC DNA]</scope>
    <source>
        <strain evidence="1 2">PAB10Feb10-1</strain>
    </source>
</reference>